<keyword evidence="4" id="KW-1185">Reference proteome</keyword>
<dbReference type="InterPro" id="IPR053008">
    <property type="entry name" value="Phomopsin_biosynth_assoc"/>
</dbReference>
<evidence type="ECO:0000256" key="2">
    <source>
        <dbReference type="SAM" id="Phobius"/>
    </source>
</evidence>
<dbReference type="PANTHER" id="PTHR35896">
    <property type="entry name" value="IG-LIKE DOMAIN-CONTAINING PROTEIN"/>
    <property type="match status" value="1"/>
</dbReference>
<evidence type="ECO:0000313" key="3">
    <source>
        <dbReference type="EMBL" id="KAA8576936.1"/>
    </source>
</evidence>
<evidence type="ECO:0000256" key="1">
    <source>
        <dbReference type="SAM" id="MobiDB-lite"/>
    </source>
</evidence>
<feature type="transmembrane region" description="Helical" evidence="2">
    <location>
        <begin position="325"/>
        <end position="344"/>
    </location>
</feature>
<keyword evidence="2" id="KW-0472">Membrane</keyword>
<dbReference type="VEuPathDB" id="FungiDB:MFRU_014g00060"/>
<organism evidence="3 4">
    <name type="scientific">Monilinia fructicola</name>
    <name type="common">Brown rot fungus</name>
    <name type="synonym">Ciboria fructicola</name>
    <dbReference type="NCBI Taxonomy" id="38448"/>
    <lineage>
        <taxon>Eukaryota</taxon>
        <taxon>Fungi</taxon>
        <taxon>Dikarya</taxon>
        <taxon>Ascomycota</taxon>
        <taxon>Pezizomycotina</taxon>
        <taxon>Leotiomycetes</taxon>
        <taxon>Helotiales</taxon>
        <taxon>Sclerotiniaceae</taxon>
        <taxon>Monilinia</taxon>
    </lineage>
</organism>
<sequence>MAESKDLVSKIRKWAFSSTESSESNEKLLLSARSSSSASIDEEEYSASPQVQVKPRGYHKLFFISGLTSILILGAVTLTILTRDSHSGVVPNTPPPPALGGSKVVAHCGISPEEAIERGCVWDIMSYGWIHPLCFDKEESDRWAAKYGPFEWFVDDQPPLDENGFPLNGTLTQRLTLEELPFAPSIFTTQGYHINHCMYLLKLVHLAALHNAPVSNEAVNIGHTDHCAGIIGSSDLVPYDKITTGVKLLYVQHYQIIHIFELAVDSGYPKGQLCTMAYPEEPKYEHPNRDYGDRDADRGEEDGPFLSKNNDSQKRRTFRASRVELGLQIGTFLFTTIMLVLYIINGSMPLIKGQHAAGDGAIIKGMSRVNPMGHRRQPCGLDSDTAKANGCVFDLLTMAWLHPECYDEELSTEFLEVASEPFFYDKEATKPIKDYKELSEVKVMVWTSRKYHIYHCTYGWRYLHRALLRGGVVESGLSGYHHTEHCTDQLMNQTAAFETIMTRINIDFPDC</sequence>
<keyword evidence="2" id="KW-1133">Transmembrane helix</keyword>
<feature type="compositionally biased region" description="Basic and acidic residues" evidence="1">
    <location>
        <begin position="284"/>
        <end position="297"/>
    </location>
</feature>
<dbReference type="PANTHER" id="PTHR35896:SF3">
    <property type="entry name" value="MAJOR FACILITATOR SUPERFAMILY TRANSPORTER"/>
    <property type="match status" value="1"/>
</dbReference>
<feature type="transmembrane region" description="Helical" evidence="2">
    <location>
        <begin position="61"/>
        <end position="81"/>
    </location>
</feature>
<accession>A0A5M9K9L0</accession>
<dbReference type="Proteomes" id="UP000322873">
    <property type="component" value="Unassembled WGS sequence"/>
</dbReference>
<dbReference type="VEuPathDB" id="FungiDB:MFRU_014g00070"/>
<proteinExistence type="predicted"/>
<gene>
    <name evidence="3" type="ORF">EYC84_006969</name>
</gene>
<feature type="region of interest" description="Disordered" evidence="1">
    <location>
        <begin position="284"/>
        <end position="313"/>
    </location>
</feature>
<dbReference type="AlphaFoldDB" id="A0A5M9K9L0"/>
<comment type="caution">
    <text evidence="3">The sequence shown here is derived from an EMBL/GenBank/DDBJ whole genome shotgun (WGS) entry which is preliminary data.</text>
</comment>
<name>A0A5M9K9L0_MONFR</name>
<keyword evidence="2" id="KW-0812">Transmembrane</keyword>
<reference evidence="3 4" key="1">
    <citation type="submission" date="2019-06" db="EMBL/GenBank/DDBJ databases">
        <title>Genome Sequence of the Brown Rot Fungal Pathogen Monilinia fructicola.</title>
        <authorList>
            <person name="De Miccolis Angelini R.M."/>
            <person name="Landi L."/>
            <person name="Abate D."/>
            <person name="Pollastro S."/>
            <person name="Romanazzi G."/>
            <person name="Faretra F."/>
        </authorList>
    </citation>
    <scope>NUCLEOTIDE SEQUENCE [LARGE SCALE GENOMIC DNA]</scope>
    <source>
        <strain evidence="3 4">Mfrc123</strain>
    </source>
</reference>
<dbReference type="EMBL" id="VICG01000001">
    <property type="protein sequence ID" value="KAA8576936.1"/>
    <property type="molecule type" value="Genomic_DNA"/>
</dbReference>
<evidence type="ECO:0000313" key="4">
    <source>
        <dbReference type="Proteomes" id="UP000322873"/>
    </source>
</evidence>
<protein>
    <submittedName>
        <fullName evidence="3">Uncharacterized protein</fullName>
    </submittedName>
</protein>